<dbReference type="EMBL" id="BARU01001050">
    <property type="protein sequence ID" value="GAH28491.1"/>
    <property type="molecule type" value="Genomic_DNA"/>
</dbReference>
<accession>X1E5H7</accession>
<protein>
    <recommendedName>
        <fullName evidence="2">PD-(D/E)XK endonuclease-like domain-containing protein</fullName>
    </recommendedName>
</protein>
<dbReference type="AlphaFoldDB" id="X1E5H7"/>
<evidence type="ECO:0000313" key="1">
    <source>
        <dbReference type="EMBL" id="GAH28491.1"/>
    </source>
</evidence>
<organism evidence="1">
    <name type="scientific">marine sediment metagenome</name>
    <dbReference type="NCBI Taxonomy" id="412755"/>
    <lineage>
        <taxon>unclassified sequences</taxon>
        <taxon>metagenomes</taxon>
        <taxon>ecological metagenomes</taxon>
    </lineage>
</organism>
<feature type="non-terminal residue" evidence="1">
    <location>
        <position position="369"/>
    </location>
</feature>
<reference evidence="1" key="1">
    <citation type="journal article" date="2014" name="Front. Microbiol.">
        <title>High frequency of phylogenetically diverse reductive dehalogenase-homologous genes in deep subseafloor sedimentary metagenomes.</title>
        <authorList>
            <person name="Kawai M."/>
            <person name="Futagami T."/>
            <person name="Toyoda A."/>
            <person name="Takaki Y."/>
            <person name="Nishi S."/>
            <person name="Hori S."/>
            <person name="Arai W."/>
            <person name="Tsubouchi T."/>
            <person name="Morono Y."/>
            <person name="Uchiyama I."/>
            <person name="Ito T."/>
            <person name="Fujiyama A."/>
            <person name="Inagaki F."/>
            <person name="Takami H."/>
        </authorList>
    </citation>
    <scope>NUCLEOTIDE SEQUENCE</scope>
    <source>
        <strain evidence="1">Expedition CK06-06</strain>
    </source>
</reference>
<comment type="caution">
    <text evidence="1">The sequence shown here is derived from an EMBL/GenBank/DDBJ whole genome shotgun (WGS) entry which is preliminary data.</text>
</comment>
<proteinExistence type="predicted"/>
<sequence length="369" mass="41600">MNSLISFLAEYCKAHLLQEKIFIVPSYQLGHQIGEVLTSKGHSWVNLHFVTLPSLAQETAGVELSTRGVRQISKAASLFMLDNIFRNLKEEGKLDYFRELEASSGVVKAIHRSLFALRMAGLESKDLSAESFIKKNKGEEVILFLKKYEEELKRRKLIDLPGLYSLAIEKAKNIHHDEKKTYLCLQDVTLSRIEVEFLKKIAGENLVLVPQDPVYGLKKPRRFLKIKEEIAALSSKVRNDKGGPKPEPSSDLERAAWLFSPKDAPPPFKDKTLELFSAIGPTNECREILRRIISENLLLDNVEIIHPAGDTYPSLFYVLSSKTNLKVTYAEGLALGFTSPGKVFNGLTDWMENNFLVSHLCRLIEGGNL</sequence>
<gene>
    <name evidence="1" type="ORF">S03H2_02970</name>
</gene>
<name>X1E5H7_9ZZZZ</name>
<evidence type="ECO:0008006" key="2">
    <source>
        <dbReference type="Google" id="ProtNLM"/>
    </source>
</evidence>